<comment type="similarity">
    <text evidence="2 9">Belongs to the outer membrane factor (OMF) (TC 1.B.17) family.</text>
</comment>
<comment type="caution">
    <text evidence="11">The sequence shown here is derived from an EMBL/GenBank/DDBJ whole genome shotgun (WGS) entry which is preliminary data.</text>
</comment>
<evidence type="ECO:0000256" key="6">
    <source>
        <dbReference type="ARBA" id="ARBA00023136"/>
    </source>
</evidence>
<evidence type="ECO:0000313" key="12">
    <source>
        <dbReference type="Proteomes" id="UP000574369"/>
    </source>
</evidence>
<feature type="region of interest" description="Disordered" evidence="10">
    <location>
        <begin position="472"/>
        <end position="512"/>
    </location>
</feature>
<dbReference type="Gene3D" id="2.20.200.10">
    <property type="entry name" value="Outer membrane efflux proteins (OEP)"/>
    <property type="match status" value="1"/>
</dbReference>
<reference evidence="11 12" key="1">
    <citation type="submission" date="2020-08" db="EMBL/GenBank/DDBJ databases">
        <title>Genomic Encyclopedia of Type Strains, Phase III (KMG-III): the genomes of soil and plant-associated and newly described type strains.</title>
        <authorList>
            <person name="Whitman W."/>
        </authorList>
    </citation>
    <scope>NUCLEOTIDE SEQUENCE [LARGE SCALE GENOMIC DNA]</scope>
    <source>
        <strain evidence="11 12">CECT 7247</strain>
    </source>
</reference>
<evidence type="ECO:0000256" key="5">
    <source>
        <dbReference type="ARBA" id="ARBA00022729"/>
    </source>
</evidence>
<evidence type="ECO:0000256" key="9">
    <source>
        <dbReference type="RuleBase" id="RU362097"/>
    </source>
</evidence>
<sequence>MTPRSLHRTTLALAMGAALLLVLAACAPMPKLADPGQTLDGDVAARQLGLSTSDGQSLDQQWWKRFGDAQLDALVDQAMAQSPSLALARARIARAAAMTENAEANERPNAALDASVTRQRITEHGIYPAPLAGSIRTFGNVQAGLSYEWDFFGKHEAELKAALGQQRAAEADAAAARLSVANAITKAYVALARSQAQSRLLQDQLTLRQQGADLVRQRSEAGLDNTQELRQAEAPLPDLQRQQLVLQEQQTLLRNQIAALTGQGPSGTATLQASLPRTLDWQQAPSLDLLGRRADLAAARARVEASAQDVRAARTRFYPSVSLSAFVGLNAIGLDELFKSGSRQWGGGPALSLPLFDAGHLRANLRGSAAEQDAAIASYNAAVLDAVRDASDQYASLQSLRQQQIQQDAAVANADSQFSLAQQRFQAGLVNRLAVINAQQSRVTQQRGQLDLQAQTVDAQINLIRALGGGYADPARQSPTTGGANTPNAPSTANAANATNAPAAPQIQASHS</sequence>
<evidence type="ECO:0000256" key="4">
    <source>
        <dbReference type="ARBA" id="ARBA00022692"/>
    </source>
</evidence>
<dbReference type="Proteomes" id="UP000574369">
    <property type="component" value="Unassembled WGS sequence"/>
</dbReference>
<dbReference type="PANTHER" id="PTHR30203">
    <property type="entry name" value="OUTER MEMBRANE CATION EFFLUX PROTEIN"/>
    <property type="match status" value="1"/>
</dbReference>
<feature type="compositionally biased region" description="Low complexity" evidence="10">
    <location>
        <begin position="484"/>
        <end position="505"/>
    </location>
</feature>
<feature type="chain" id="PRO_5044956223" evidence="9">
    <location>
        <begin position="34"/>
        <end position="512"/>
    </location>
</feature>
<dbReference type="InterPro" id="IPR003423">
    <property type="entry name" value="OMP_efflux"/>
</dbReference>
<dbReference type="EMBL" id="JACHXO010000001">
    <property type="protein sequence ID" value="MBB3193036.1"/>
    <property type="molecule type" value="Genomic_DNA"/>
</dbReference>
<keyword evidence="4 9" id="KW-0812">Transmembrane</keyword>
<protein>
    <submittedName>
        <fullName evidence="11">NodT family efflux transporter outer membrane factor (OMF) lipoprotein</fullName>
    </submittedName>
</protein>
<evidence type="ECO:0000256" key="2">
    <source>
        <dbReference type="ARBA" id="ARBA00007613"/>
    </source>
</evidence>
<keyword evidence="8 9" id="KW-0449">Lipoprotein</keyword>
<evidence type="ECO:0000256" key="3">
    <source>
        <dbReference type="ARBA" id="ARBA00022452"/>
    </source>
</evidence>
<evidence type="ECO:0000256" key="1">
    <source>
        <dbReference type="ARBA" id="ARBA00004370"/>
    </source>
</evidence>
<dbReference type="SUPFAM" id="SSF56954">
    <property type="entry name" value="Outer membrane efflux proteins (OEP)"/>
    <property type="match status" value="1"/>
</dbReference>
<evidence type="ECO:0000256" key="7">
    <source>
        <dbReference type="ARBA" id="ARBA00023139"/>
    </source>
</evidence>
<keyword evidence="3 9" id="KW-1134">Transmembrane beta strand</keyword>
<accession>A0ABR6GMU7</accession>
<dbReference type="InterPro" id="IPR010131">
    <property type="entry name" value="MdtP/NodT-like"/>
</dbReference>
<dbReference type="PANTHER" id="PTHR30203:SF20">
    <property type="entry name" value="MULTIDRUG RESISTANCE OUTER MEMBRANE PROTEIN MDTP-RELATED"/>
    <property type="match status" value="1"/>
</dbReference>
<name>A0ABR6GMU7_9BURK</name>
<dbReference type="PROSITE" id="PS51257">
    <property type="entry name" value="PROKAR_LIPOPROTEIN"/>
    <property type="match status" value="1"/>
</dbReference>
<keyword evidence="12" id="KW-1185">Reference proteome</keyword>
<keyword evidence="6 9" id="KW-0472">Membrane</keyword>
<keyword evidence="7 9" id="KW-0564">Palmitate</keyword>
<evidence type="ECO:0000313" key="11">
    <source>
        <dbReference type="EMBL" id="MBB3193036.1"/>
    </source>
</evidence>
<comment type="subcellular location">
    <subcellularLocation>
        <location evidence="9">Cell membrane</location>
        <topology evidence="9">Lipid-anchor</topology>
    </subcellularLocation>
    <subcellularLocation>
        <location evidence="1">Membrane</location>
    </subcellularLocation>
</comment>
<evidence type="ECO:0000256" key="8">
    <source>
        <dbReference type="ARBA" id="ARBA00023288"/>
    </source>
</evidence>
<dbReference type="NCBIfam" id="TIGR01845">
    <property type="entry name" value="outer_NodT"/>
    <property type="match status" value="1"/>
</dbReference>
<gene>
    <name evidence="11" type="ORF">FHS28_000401</name>
</gene>
<proteinExistence type="inferred from homology"/>
<feature type="signal peptide" evidence="9">
    <location>
        <begin position="1"/>
        <end position="33"/>
    </location>
</feature>
<organism evidence="11 12">
    <name type="scientific">Roseateles terrae</name>
    <dbReference type="NCBI Taxonomy" id="431060"/>
    <lineage>
        <taxon>Bacteria</taxon>
        <taxon>Pseudomonadati</taxon>
        <taxon>Pseudomonadota</taxon>
        <taxon>Betaproteobacteria</taxon>
        <taxon>Burkholderiales</taxon>
        <taxon>Sphaerotilaceae</taxon>
        <taxon>Roseateles</taxon>
    </lineage>
</organism>
<dbReference type="Pfam" id="PF02321">
    <property type="entry name" value="OEP"/>
    <property type="match status" value="2"/>
</dbReference>
<dbReference type="Gene3D" id="1.20.1600.10">
    <property type="entry name" value="Outer membrane efflux proteins (OEP)"/>
    <property type="match status" value="1"/>
</dbReference>
<evidence type="ECO:0000256" key="10">
    <source>
        <dbReference type="SAM" id="MobiDB-lite"/>
    </source>
</evidence>
<dbReference type="RefSeq" id="WP_184294009.1">
    <property type="nucleotide sequence ID" value="NZ_JACHXO010000001.1"/>
</dbReference>
<keyword evidence="5 9" id="KW-0732">Signal</keyword>